<dbReference type="AlphaFoldDB" id="A0A6J4IBI3"/>
<evidence type="ECO:0000313" key="1">
    <source>
        <dbReference type="EMBL" id="CAA9247865.1"/>
    </source>
</evidence>
<proteinExistence type="predicted"/>
<organism evidence="1">
    <name type="scientific">uncultured Cytophagales bacterium</name>
    <dbReference type="NCBI Taxonomy" id="158755"/>
    <lineage>
        <taxon>Bacteria</taxon>
        <taxon>Pseudomonadati</taxon>
        <taxon>Bacteroidota</taxon>
        <taxon>Sphingobacteriia</taxon>
        <taxon>Sphingobacteriales</taxon>
        <taxon>environmental samples</taxon>
    </lineage>
</organism>
<dbReference type="EMBL" id="CADCTQ010000164">
    <property type="protein sequence ID" value="CAA9247865.1"/>
    <property type="molecule type" value="Genomic_DNA"/>
</dbReference>
<name>A0A6J4IBI3_9SPHI</name>
<protein>
    <submittedName>
        <fullName evidence="1">Uncharacterized protein</fullName>
    </submittedName>
</protein>
<sequence>MRTYDESLKTYRDNYSVIQTARHEGREEGTEQG</sequence>
<accession>A0A6J4IBI3</accession>
<reference evidence="1" key="1">
    <citation type="submission" date="2020-02" db="EMBL/GenBank/DDBJ databases">
        <authorList>
            <person name="Meier V. D."/>
        </authorList>
    </citation>
    <scope>NUCLEOTIDE SEQUENCE</scope>
    <source>
        <strain evidence="1">AVDCRST_MAG56</strain>
    </source>
</reference>
<gene>
    <name evidence="1" type="ORF">AVDCRST_MAG56-1780</name>
</gene>